<organism evidence="6 7">
    <name type="scientific">Devosia ginsengisoli</name>
    <dbReference type="NCBI Taxonomy" id="400770"/>
    <lineage>
        <taxon>Bacteria</taxon>
        <taxon>Pseudomonadati</taxon>
        <taxon>Pseudomonadota</taxon>
        <taxon>Alphaproteobacteria</taxon>
        <taxon>Hyphomicrobiales</taxon>
        <taxon>Devosiaceae</taxon>
        <taxon>Devosia</taxon>
    </lineage>
</organism>
<evidence type="ECO:0000313" key="6">
    <source>
        <dbReference type="EMBL" id="QDZ09863.1"/>
    </source>
</evidence>
<keyword evidence="7" id="KW-1185">Reference proteome</keyword>
<dbReference type="GO" id="GO:0000976">
    <property type="term" value="F:transcription cis-regulatory region binding"/>
    <property type="evidence" value="ECO:0007669"/>
    <property type="project" value="TreeGrafter"/>
</dbReference>
<dbReference type="Pfam" id="PF03466">
    <property type="entry name" value="LysR_substrate"/>
    <property type="match status" value="1"/>
</dbReference>
<keyword evidence="4" id="KW-0804">Transcription</keyword>
<dbReference type="OrthoDB" id="7840053at2"/>
<dbReference type="Gene3D" id="1.10.10.10">
    <property type="entry name" value="Winged helix-like DNA-binding domain superfamily/Winged helix DNA-binding domain"/>
    <property type="match status" value="2"/>
</dbReference>
<dbReference type="Gene3D" id="3.40.190.10">
    <property type="entry name" value="Periplasmic binding protein-like II"/>
    <property type="match status" value="2"/>
</dbReference>
<dbReference type="Pfam" id="PF00126">
    <property type="entry name" value="HTH_1"/>
    <property type="match status" value="2"/>
</dbReference>
<feature type="domain" description="HTH lysR-type" evidence="5">
    <location>
        <begin position="96"/>
        <end position="149"/>
    </location>
</feature>
<comment type="similarity">
    <text evidence="1">Belongs to the LysR transcriptional regulatory family.</text>
</comment>
<keyword evidence="2" id="KW-0805">Transcription regulation</keyword>
<evidence type="ECO:0000259" key="5">
    <source>
        <dbReference type="PROSITE" id="PS50931"/>
    </source>
</evidence>
<dbReference type="EMBL" id="CP042304">
    <property type="protein sequence ID" value="QDZ09863.1"/>
    <property type="molecule type" value="Genomic_DNA"/>
</dbReference>
<evidence type="ECO:0000256" key="4">
    <source>
        <dbReference type="ARBA" id="ARBA00023163"/>
    </source>
</evidence>
<dbReference type="PANTHER" id="PTHR30126:SF98">
    <property type="entry name" value="HTH-TYPE TRANSCRIPTIONAL ACTIVATOR BAUR"/>
    <property type="match status" value="1"/>
</dbReference>
<proteinExistence type="inferred from homology"/>
<dbReference type="SUPFAM" id="SSF46785">
    <property type="entry name" value="Winged helix' DNA-binding domain"/>
    <property type="match status" value="2"/>
</dbReference>
<sequence>MKPNLRHLRVFLAAVDSGSISQAAGLCSVSQPAATQSIRKLEEHFSSKLFDRSPQGLLVTAAGGLLANRVRRAFALLDPTLGDLSPRLHLTATSSQLTALAAAVETENFTLAARKLGLAQPSVHRSISDLEKDAGRQLFERSSRGMHATRPALRLAQAVQLAFAEIYQAEAELGELSGREVGRIVVGAMPLSRSSILPDAIARFRRRRANLPIQALDGPYDDLIAGLRRGEVDFLLGAMRIPPPAGEVVQEALFEDELIVVCRPEHPLLDEADLKPAQLTSFPWVVNIPGTPARNMFEKVFSAPNRPSSLVETGSMVLMRELLQVTDHLGFISGLQIRSDLLQGMVVRLPARLPDTTRPIGLTFRADWVPTSAQRDLIADIRAATADIWGDGGEDGIRTHEDL</sequence>
<name>A0A5B8LNW9_9HYPH</name>
<dbReference type="InterPro" id="IPR036390">
    <property type="entry name" value="WH_DNA-bd_sf"/>
</dbReference>
<evidence type="ECO:0000256" key="3">
    <source>
        <dbReference type="ARBA" id="ARBA00023125"/>
    </source>
</evidence>
<evidence type="ECO:0000256" key="2">
    <source>
        <dbReference type="ARBA" id="ARBA00023015"/>
    </source>
</evidence>
<gene>
    <name evidence="6" type="ORF">FPZ08_03365</name>
</gene>
<dbReference type="InterPro" id="IPR036388">
    <property type="entry name" value="WH-like_DNA-bd_sf"/>
</dbReference>
<dbReference type="SUPFAM" id="SSF53850">
    <property type="entry name" value="Periplasmic binding protein-like II"/>
    <property type="match status" value="1"/>
</dbReference>
<evidence type="ECO:0000313" key="7">
    <source>
        <dbReference type="Proteomes" id="UP000315364"/>
    </source>
</evidence>
<dbReference type="PANTHER" id="PTHR30126">
    <property type="entry name" value="HTH-TYPE TRANSCRIPTIONAL REGULATOR"/>
    <property type="match status" value="1"/>
</dbReference>
<dbReference type="Proteomes" id="UP000315364">
    <property type="component" value="Chromosome"/>
</dbReference>
<keyword evidence="3" id="KW-0238">DNA-binding</keyword>
<dbReference type="PROSITE" id="PS50931">
    <property type="entry name" value="HTH_LYSR"/>
    <property type="match status" value="2"/>
</dbReference>
<dbReference type="InterPro" id="IPR005119">
    <property type="entry name" value="LysR_subst-bd"/>
</dbReference>
<reference evidence="6 7" key="1">
    <citation type="submission" date="2019-07" db="EMBL/GenBank/DDBJ databases">
        <title>Full genome sequence of Devosia sp. Gsoil 520.</title>
        <authorList>
            <person name="Im W.-T."/>
        </authorList>
    </citation>
    <scope>NUCLEOTIDE SEQUENCE [LARGE SCALE GENOMIC DNA]</scope>
    <source>
        <strain evidence="6 7">Gsoil 520</strain>
    </source>
</reference>
<evidence type="ECO:0000256" key="1">
    <source>
        <dbReference type="ARBA" id="ARBA00009437"/>
    </source>
</evidence>
<dbReference type="InterPro" id="IPR000847">
    <property type="entry name" value="LysR_HTH_N"/>
</dbReference>
<dbReference type="KEGG" id="dea:FPZ08_03365"/>
<protein>
    <submittedName>
        <fullName evidence="6">LysR family transcriptional regulator</fullName>
    </submittedName>
</protein>
<dbReference type="PRINTS" id="PR00039">
    <property type="entry name" value="HTHLYSR"/>
</dbReference>
<dbReference type="GO" id="GO:0003700">
    <property type="term" value="F:DNA-binding transcription factor activity"/>
    <property type="evidence" value="ECO:0007669"/>
    <property type="project" value="InterPro"/>
</dbReference>
<dbReference type="AlphaFoldDB" id="A0A5B8LNW9"/>
<dbReference type="RefSeq" id="WP_146288671.1">
    <property type="nucleotide sequence ID" value="NZ_CP042304.1"/>
</dbReference>
<accession>A0A5B8LNW9</accession>
<feature type="domain" description="HTH lysR-type" evidence="5">
    <location>
        <begin position="3"/>
        <end position="60"/>
    </location>
</feature>